<dbReference type="Proteomes" id="UP000799437">
    <property type="component" value="Unassembled WGS sequence"/>
</dbReference>
<evidence type="ECO:0000313" key="3">
    <source>
        <dbReference type="Proteomes" id="UP000799437"/>
    </source>
</evidence>
<feature type="coiled-coil region" evidence="1">
    <location>
        <begin position="55"/>
        <end position="82"/>
    </location>
</feature>
<dbReference type="RefSeq" id="XP_033597876.1">
    <property type="nucleotide sequence ID" value="XM_033747322.1"/>
</dbReference>
<evidence type="ECO:0000313" key="2">
    <source>
        <dbReference type="EMBL" id="KAF2755425.1"/>
    </source>
</evidence>
<dbReference type="GeneID" id="54488376"/>
<dbReference type="AlphaFoldDB" id="A0A6A6VYW8"/>
<organism evidence="2 3">
    <name type="scientific">Pseudovirgaria hyperparasitica</name>
    <dbReference type="NCBI Taxonomy" id="470096"/>
    <lineage>
        <taxon>Eukaryota</taxon>
        <taxon>Fungi</taxon>
        <taxon>Dikarya</taxon>
        <taxon>Ascomycota</taxon>
        <taxon>Pezizomycotina</taxon>
        <taxon>Dothideomycetes</taxon>
        <taxon>Dothideomycetes incertae sedis</taxon>
        <taxon>Acrospermales</taxon>
        <taxon>Acrospermaceae</taxon>
        <taxon>Pseudovirgaria</taxon>
    </lineage>
</organism>
<accession>A0A6A6VYW8</accession>
<reference evidence="2" key="1">
    <citation type="journal article" date="2020" name="Stud. Mycol.">
        <title>101 Dothideomycetes genomes: a test case for predicting lifestyles and emergence of pathogens.</title>
        <authorList>
            <person name="Haridas S."/>
            <person name="Albert R."/>
            <person name="Binder M."/>
            <person name="Bloem J."/>
            <person name="Labutti K."/>
            <person name="Salamov A."/>
            <person name="Andreopoulos B."/>
            <person name="Baker S."/>
            <person name="Barry K."/>
            <person name="Bills G."/>
            <person name="Bluhm B."/>
            <person name="Cannon C."/>
            <person name="Castanera R."/>
            <person name="Culley D."/>
            <person name="Daum C."/>
            <person name="Ezra D."/>
            <person name="Gonzalez J."/>
            <person name="Henrissat B."/>
            <person name="Kuo A."/>
            <person name="Liang C."/>
            <person name="Lipzen A."/>
            <person name="Lutzoni F."/>
            <person name="Magnuson J."/>
            <person name="Mondo S."/>
            <person name="Nolan M."/>
            <person name="Ohm R."/>
            <person name="Pangilinan J."/>
            <person name="Park H.-J."/>
            <person name="Ramirez L."/>
            <person name="Alfaro M."/>
            <person name="Sun H."/>
            <person name="Tritt A."/>
            <person name="Yoshinaga Y."/>
            <person name="Zwiers L.-H."/>
            <person name="Turgeon B."/>
            <person name="Goodwin S."/>
            <person name="Spatafora J."/>
            <person name="Crous P."/>
            <person name="Grigoriev I."/>
        </authorList>
    </citation>
    <scope>NUCLEOTIDE SEQUENCE</scope>
    <source>
        <strain evidence="2">CBS 121739</strain>
    </source>
</reference>
<proteinExistence type="predicted"/>
<gene>
    <name evidence="2" type="ORF">EJ05DRAFT_502887</name>
</gene>
<protein>
    <submittedName>
        <fullName evidence="2">Uncharacterized protein</fullName>
    </submittedName>
</protein>
<dbReference type="EMBL" id="ML996577">
    <property type="protein sequence ID" value="KAF2755425.1"/>
    <property type="molecule type" value="Genomic_DNA"/>
</dbReference>
<evidence type="ECO:0000256" key="1">
    <source>
        <dbReference type="SAM" id="Coils"/>
    </source>
</evidence>
<name>A0A6A6VYW8_9PEZI</name>
<sequence>MTPLPAVNKCPPVVTRELRCTRRRVTFSEPEETVTKDLEGKQHWQSLDELDAIHITRLIRENAAAERKIHVLESKIGHIQRKHKRLLKKLAYCDNGYAAPEPDSTGSALQERIMKGWACELFDMECRQLECRQLECRRDSLAAAIQRGIEQSEKELRLGFMKASVAVFAYEAQRTKDIRIQLANEGLPVPKVSDRLNFTKGLVRFFSEDEMATINEMVAKQE</sequence>
<keyword evidence="1" id="KW-0175">Coiled coil</keyword>
<keyword evidence="3" id="KW-1185">Reference proteome</keyword>